<dbReference type="EC" id="6.3.3.2" evidence="5"/>
<dbReference type="SUPFAM" id="SSF100950">
    <property type="entry name" value="NagB/RpiA/CoA transferase-like"/>
    <property type="match status" value="1"/>
</dbReference>
<dbReference type="EMBL" id="NQXA01000003">
    <property type="protein sequence ID" value="PHQ29710.1"/>
    <property type="molecule type" value="Genomic_DNA"/>
</dbReference>
<sequence length="187" mass="21691">MKSKAEFRKKYKDLRRLLTPEEREEASLQIANRLLSLDIWQHEFYHIFLPIVKLGEVNTEYILNILSGKDKNIVLSKSDFEQLSMRHYLLTDNLVIKPNEWGIPEPQNGLELQAEQLDVIFIPLLACDQKGNRLGYGKGFYDRFLAACKPEALKIGLNFFEPEVALPHNSEDIALTHCITPLNTYRF</sequence>
<dbReference type="GO" id="GO:0046872">
    <property type="term" value="F:metal ion binding"/>
    <property type="evidence" value="ECO:0007669"/>
    <property type="project" value="UniProtKB-KW"/>
</dbReference>
<dbReference type="NCBIfam" id="TIGR02727">
    <property type="entry name" value="MTHFS_bact"/>
    <property type="match status" value="1"/>
</dbReference>
<keyword evidence="5" id="KW-0479">Metal-binding</keyword>
<evidence type="ECO:0000256" key="4">
    <source>
        <dbReference type="PIRSR" id="PIRSR006806-1"/>
    </source>
</evidence>
<feature type="binding site" evidence="4">
    <location>
        <position position="49"/>
    </location>
    <ligand>
        <name>substrate</name>
    </ligand>
</feature>
<dbReference type="InterPro" id="IPR024185">
    <property type="entry name" value="FTHF_cligase-like_sf"/>
</dbReference>
<dbReference type="OrthoDB" id="9801938at2"/>
<dbReference type="Gene3D" id="3.40.50.10420">
    <property type="entry name" value="NagB/RpiA/CoA transferase-like"/>
    <property type="match status" value="1"/>
</dbReference>
<dbReference type="InterPro" id="IPR037171">
    <property type="entry name" value="NagB/RpiA_transferase-like"/>
</dbReference>
<dbReference type="Pfam" id="PF01812">
    <property type="entry name" value="5-FTHF_cyc-lig"/>
    <property type="match status" value="1"/>
</dbReference>
<dbReference type="PANTHER" id="PTHR23407:SF1">
    <property type="entry name" value="5-FORMYLTETRAHYDROFOLATE CYCLO-LIGASE"/>
    <property type="match status" value="1"/>
</dbReference>
<feature type="binding site" evidence="4">
    <location>
        <position position="56"/>
    </location>
    <ligand>
        <name>substrate</name>
    </ligand>
</feature>
<reference evidence="6 7" key="1">
    <citation type="submission" date="2017-08" db="EMBL/GenBank/DDBJ databases">
        <title>The whole genome shortgun sequences of strain Leeuwenhoekiella nanhaiensis G18 from the South China Sea.</title>
        <authorList>
            <person name="Liu Q."/>
        </authorList>
    </citation>
    <scope>NUCLEOTIDE SEQUENCE [LARGE SCALE GENOMIC DNA]</scope>
    <source>
        <strain evidence="6 7">G18</strain>
    </source>
</reference>
<comment type="catalytic activity">
    <reaction evidence="5">
        <text>(6S)-5-formyl-5,6,7,8-tetrahydrofolate + ATP = (6R)-5,10-methenyltetrahydrofolate + ADP + phosphate</text>
        <dbReference type="Rhea" id="RHEA:10488"/>
        <dbReference type="ChEBI" id="CHEBI:30616"/>
        <dbReference type="ChEBI" id="CHEBI:43474"/>
        <dbReference type="ChEBI" id="CHEBI:57455"/>
        <dbReference type="ChEBI" id="CHEBI:57457"/>
        <dbReference type="ChEBI" id="CHEBI:456216"/>
        <dbReference type="EC" id="6.3.3.2"/>
    </reaction>
</comment>
<evidence type="ECO:0000313" key="7">
    <source>
        <dbReference type="Proteomes" id="UP000229433"/>
    </source>
</evidence>
<dbReference type="Proteomes" id="UP000229433">
    <property type="component" value="Unassembled WGS sequence"/>
</dbReference>
<organism evidence="6 7">
    <name type="scientific">Leeuwenhoekiella nanhaiensis</name>
    <dbReference type="NCBI Taxonomy" id="1655491"/>
    <lineage>
        <taxon>Bacteria</taxon>
        <taxon>Pseudomonadati</taxon>
        <taxon>Bacteroidota</taxon>
        <taxon>Flavobacteriia</taxon>
        <taxon>Flavobacteriales</taxon>
        <taxon>Flavobacteriaceae</taxon>
        <taxon>Leeuwenhoekiella</taxon>
    </lineage>
</organism>
<evidence type="ECO:0000256" key="5">
    <source>
        <dbReference type="RuleBase" id="RU361279"/>
    </source>
</evidence>
<dbReference type="InterPro" id="IPR002698">
    <property type="entry name" value="FTHF_cligase"/>
</dbReference>
<accession>A0A2G1VSY6</accession>
<dbReference type="PIRSF" id="PIRSF006806">
    <property type="entry name" value="FTHF_cligase"/>
    <property type="match status" value="1"/>
</dbReference>
<dbReference type="GO" id="GO:0005524">
    <property type="term" value="F:ATP binding"/>
    <property type="evidence" value="ECO:0007669"/>
    <property type="project" value="UniProtKB-KW"/>
</dbReference>
<evidence type="ECO:0000313" key="6">
    <source>
        <dbReference type="EMBL" id="PHQ29710.1"/>
    </source>
</evidence>
<evidence type="ECO:0000256" key="3">
    <source>
        <dbReference type="ARBA" id="ARBA00022840"/>
    </source>
</evidence>
<comment type="caution">
    <text evidence="6">The sequence shown here is derived from an EMBL/GenBank/DDBJ whole genome shotgun (WGS) entry which is preliminary data.</text>
</comment>
<keyword evidence="3 4" id="KW-0067">ATP-binding</keyword>
<dbReference type="GO" id="GO:0030272">
    <property type="term" value="F:5-formyltetrahydrofolate cyclo-ligase activity"/>
    <property type="evidence" value="ECO:0007669"/>
    <property type="project" value="UniProtKB-EC"/>
</dbReference>
<dbReference type="PANTHER" id="PTHR23407">
    <property type="entry name" value="ATPASE INHIBITOR/5-FORMYLTETRAHYDROFOLATE CYCLO-LIGASE"/>
    <property type="match status" value="1"/>
</dbReference>
<dbReference type="AlphaFoldDB" id="A0A2G1VSY6"/>
<keyword evidence="6" id="KW-0436">Ligase</keyword>
<keyword evidence="5" id="KW-0460">Magnesium</keyword>
<protein>
    <recommendedName>
        <fullName evidence="5">5-formyltetrahydrofolate cyclo-ligase</fullName>
        <ecNumber evidence="5">6.3.3.2</ecNumber>
    </recommendedName>
</protein>
<dbReference type="GO" id="GO:0009396">
    <property type="term" value="P:folic acid-containing compound biosynthetic process"/>
    <property type="evidence" value="ECO:0007669"/>
    <property type="project" value="TreeGrafter"/>
</dbReference>
<keyword evidence="2 4" id="KW-0547">Nucleotide-binding</keyword>
<keyword evidence="7" id="KW-1185">Reference proteome</keyword>
<feature type="binding site" evidence="4">
    <location>
        <begin position="4"/>
        <end position="8"/>
    </location>
    <ligand>
        <name>ATP</name>
        <dbReference type="ChEBI" id="CHEBI:30616"/>
    </ligand>
</feature>
<proteinExistence type="inferred from homology"/>
<dbReference type="GO" id="GO:0035999">
    <property type="term" value="P:tetrahydrofolate interconversion"/>
    <property type="evidence" value="ECO:0007669"/>
    <property type="project" value="TreeGrafter"/>
</dbReference>
<gene>
    <name evidence="6" type="ORF">CJ305_06960</name>
</gene>
<evidence type="ECO:0000256" key="1">
    <source>
        <dbReference type="ARBA" id="ARBA00010638"/>
    </source>
</evidence>
<feature type="binding site" evidence="4">
    <location>
        <begin position="133"/>
        <end position="141"/>
    </location>
    <ligand>
        <name>ATP</name>
        <dbReference type="ChEBI" id="CHEBI:30616"/>
    </ligand>
</feature>
<dbReference type="RefSeq" id="WP_099645550.1">
    <property type="nucleotide sequence ID" value="NZ_KZ319289.1"/>
</dbReference>
<comment type="cofactor">
    <cofactor evidence="5">
        <name>Mg(2+)</name>
        <dbReference type="ChEBI" id="CHEBI:18420"/>
    </cofactor>
</comment>
<comment type="similarity">
    <text evidence="1 5">Belongs to the 5-formyltetrahydrofolate cyclo-ligase family.</text>
</comment>
<evidence type="ECO:0000256" key="2">
    <source>
        <dbReference type="ARBA" id="ARBA00022741"/>
    </source>
</evidence>
<name>A0A2G1VSY6_9FLAO</name>